<name>A0ABW3Z849_9HYPH</name>
<sequence>MFTPENALERSLIRAIEEPDHRTAFLKEFLEAELSFALMDPGDGKGGGYAVPEVTHEDLSFVPIFTSDARVQAMFPDEKLLIVRQSFKQIVSQIEDANFVLNPGSEYGHEFMAEDVAAMLDGDFDRANEGFDLAPDLKDDEDEDLPTVVGRPQTSRAHLTAPLAALFADLPDVEAAHLAEATIADEDGIKRLVIGLKVNGDLDAVLDRVEEVLEAAARPTDTIDFVPIPGSPLDDYFERDAEPFYRKT</sequence>
<dbReference type="Proteomes" id="UP001597171">
    <property type="component" value="Unassembled WGS sequence"/>
</dbReference>
<dbReference type="Pfam" id="PF14581">
    <property type="entry name" value="SseB_C"/>
    <property type="match status" value="1"/>
</dbReference>
<feature type="domain" description="SseB protein N-terminal" evidence="1">
    <location>
        <begin position="9"/>
        <end position="118"/>
    </location>
</feature>
<keyword evidence="4" id="KW-1185">Reference proteome</keyword>
<dbReference type="InterPro" id="IPR027945">
    <property type="entry name" value="SseB_C"/>
</dbReference>
<reference evidence="4" key="1">
    <citation type="journal article" date="2019" name="Int. J. Syst. Evol. Microbiol.">
        <title>The Global Catalogue of Microorganisms (GCM) 10K type strain sequencing project: providing services to taxonomists for standard genome sequencing and annotation.</title>
        <authorList>
            <consortium name="The Broad Institute Genomics Platform"/>
            <consortium name="The Broad Institute Genome Sequencing Center for Infectious Disease"/>
            <person name="Wu L."/>
            <person name="Ma J."/>
        </authorList>
    </citation>
    <scope>NUCLEOTIDE SEQUENCE [LARGE SCALE GENOMIC DNA]</scope>
    <source>
        <strain evidence="4">CCUG 61696</strain>
    </source>
</reference>
<evidence type="ECO:0000313" key="3">
    <source>
        <dbReference type="EMBL" id="MFD1332167.1"/>
    </source>
</evidence>
<evidence type="ECO:0000259" key="2">
    <source>
        <dbReference type="Pfam" id="PF14581"/>
    </source>
</evidence>
<comment type="caution">
    <text evidence="3">The sequence shown here is derived from an EMBL/GenBank/DDBJ whole genome shotgun (WGS) entry which is preliminary data.</text>
</comment>
<organism evidence="3 4">
    <name type="scientific">Methylopila musalis</name>
    <dbReference type="NCBI Taxonomy" id="1134781"/>
    <lineage>
        <taxon>Bacteria</taxon>
        <taxon>Pseudomonadati</taxon>
        <taxon>Pseudomonadota</taxon>
        <taxon>Alphaproteobacteria</taxon>
        <taxon>Hyphomicrobiales</taxon>
        <taxon>Methylopilaceae</taxon>
        <taxon>Methylopila</taxon>
    </lineage>
</organism>
<protein>
    <submittedName>
        <fullName evidence="3">Enhanced serine sensitivity protein SseB C-terminal domain-containing protein</fullName>
    </submittedName>
</protein>
<feature type="domain" description="SseB protein C-terminal" evidence="2">
    <location>
        <begin position="150"/>
        <end position="247"/>
    </location>
</feature>
<accession>A0ABW3Z849</accession>
<dbReference type="InterPro" id="IPR009839">
    <property type="entry name" value="SseB_N"/>
</dbReference>
<gene>
    <name evidence="3" type="ORF">ACFQ4O_09170</name>
</gene>
<dbReference type="EMBL" id="JBHTMX010000066">
    <property type="protein sequence ID" value="MFD1332167.1"/>
    <property type="molecule type" value="Genomic_DNA"/>
</dbReference>
<proteinExistence type="predicted"/>
<evidence type="ECO:0000259" key="1">
    <source>
        <dbReference type="Pfam" id="PF07179"/>
    </source>
</evidence>
<dbReference type="Pfam" id="PF07179">
    <property type="entry name" value="SseB"/>
    <property type="match status" value="1"/>
</dbReference>
<evidence type="ECO:0000313" key="4">
    <source>
        <dbReference type="Proteomes" id="UP001597171"/>
    </source>
</evidence>
<dbReference type="RefSeq" id="WP_378775393.1">
    <property type="nucleotide sequence ID" value="NZ_JBHTMX010000066.1"/>
</dbReference>